<dbReference type="GO" id="GO:0000447">
    <property type="term" value="P:endonucleolytic cleavage in ITS1 to separate SSU-rRNA from 5.8S rRNA and LSU-rRNA from tricistronic rRNA transcript (SSU-rRNA, 5.8S rRNA, LSU-rRNA)"/>
    <property type="evidence" value="ECO:0007669"/>
    <property type="project" value="TreeGrafter"/>
</dbReference>
<reference evidence="2" key="1">
    <citation type="submission" date="2020-11" db="EMBL/GenBank/DDBJ databases">
        <authorList>
            <person name="Tran Van P."/>
        </authorList>
    </citation>
    <scope>NUCLEOTIDE SEQUENCE</scope>
</reference>
<organism evidence="2">
    <name type="scientific">Timema cristinae</name>
    <name type="common">Walking stick</name>
    <dbReference type="NCBI Taxonomy" id="61476"/>
    <lineage>
        <taxon>Eukaryota</taxon>
        <taxon>Metazoa</taxon>
        <taxon>Ecdysozoa</taxon>
        <taxon>Arthropoda</taxon>
        <taxon>Hexapoda</taxon>
        <taxon>Insecta</taxon>
        <taxon>Pterygota</taxon>
        <taxon>Neoptera</taxon>
        <taxon>Polyneoptera</taxon>
        <taxon>Phasmatodea</taxon>
        <taxon>Timematodea</taxon>
        <taxon>Timematoidea</taxon>
        <taxon>Timematidae</taxon>
        <taxon>Timema</taxon>
    </lineage>
</organism>
<evidence type="ECO:0000313" key="2">
    <source>
        <dbReference type="EMBL" id="CAD7406870.1"/>
    </source>
</evidence>
<dbReference type="GO" id="GO:0000472">
    <property type="term" value="P:endonucleolytic cleavage to generate mature 5'-end of SSU-rRNA from (SSU-rRNA, 5.8S rRNA, LSU-rRNA)"/>
    <property type="evidence" value="ECO:0007669"/>
    <property type="project" value="TreeGrafter"/>
</dbReference>
<accession>A0A7R9D2F8</accession>
<name>A0A7R9D2F8_TIMCR</name>
<evidence type="ECO:0008006" key="3">
    <source>
        <dbReference type="Google" id="ProtNLM"/>
    </source>
</evidence>
<dbReference type="EMBL" id="OC319975">
    <property type="protein sequence ID" value="CAD7406870.1"/>
    <property type="molecule type" value="Genomic_DNA"/>
</dbReference>
<sequence length="614" mass="70235">MVYDVTLVLNWPADDEEIEVQISVESTKDILVLDVMKKTEAHTVKYAFSPKGSKVFEAVITWGSDPEVGKFMEKMEETVYDALSNPFASQVLKTLIEIAAERNKKLFDIKTESCENTTHTKITNIDVNQNWNPAVSLQTQICEEVGVVTQEELINNKDKQQIKNNINCERTTKDSIGNNGGNDEADIRFSFSEWILRVSKVVLDDVDLVWNLYANNVMRTVLECLTTLPRDSMKYFNKRPLTNDWLRIPEEHTDLIDCFTQKLLLWQQLTDLVYNDLTSRLLQALLLALKAVDNESADDLVRQLLDECFILKETDLKKKCVSARLCEDEATLLPVFRNEFSASVLQASISVASPELVARIHAECFTGHLAVLSRSRIAGPCLQTLLQFCRGKDDFETIYNEICEDLEGVILNKNTAVIVSLAQTCLRFEVNQGWFVLHLMRALHCDFPPGNHHRFIAHVLMLRVLGENTREKDFTIHPHGIALLEAMLRFEFPNKVISGMLKLKHHELCQLLSHHPDATIIRTFVENPNIPTNSMTKLFNMLVGRFTSLAGSEYGSRSLEVMWKAVEARRKVQIMDELTKQRETLQNIPCSKFILKKFARDYYSAKRELSEQVD</sequence>
<dbReference type="AlphaFoldDB" id="A0A7R9D2F8"/>
<dbReference type="Pfam" id="PF22493">
    <property type="entry name" value="PUF_NOP9"/>
    <property type="match status" value="1"/>
</dbReference>
<dbReference type="InterPro" id="IPR011989">
    <property type="entry name" value="ARM-like"/>
</dbReference>
<dbReference type="GO" id="GO:0005730">
    <property type="term" value="C:nucleolus"/>
    <property type="evidence" value="ECO:0007669"/>
    <property type="project" value="TreeGrafter"/>
</dbReference>
<dbReference type="InterPro" id="IPR001313">
    <property type="entry name" value="Pumilio_RNA-bd_rpt"/>
</dbReference>
<dbReference type="GO" id="GO:0030686">
    <property type="term" value="C:90S preribosome"/>
    <property type="evidence" value="ECO:0007669"/>
    <property type="project" value="TreeGrafter"/>
</dbReference>
<dbReference type="PANTHER" id="PTHR13102:SF0">
    <property type="entry name" value="NUCLEOLAR PROTEIN 9"/>
    <property type="match status" value="1"/>
</dbReference>
<keyword evidence="1" id="KW-0677">Repeat</keyword>
<evidence type="ECO:0000256" key="1">
    <source>
        <dbReference type="ARBA" id="ARBA00022737"/>
    </source>
</evidence>
<gene>
    <name evidence="2" type="ORF">TCEB3V08_LOCUS8735</name>
</gene>
<dbReference type="GO" id="GO:0000056">
    <property type="term" value="P:ribosomal small subunit export from nucleus"/>
    <property type="evidence" value="ECO:0007669"/>
    <property type="project" value="TreeGrafter"/>
</dbReference>
<dbReference type="GO" id="GO:0000480">
    <property type="term" value="P:endonucleolytic cleavage in 5'-ETS of tricistronic rRNA transcript (SSU-rRNA, 5.8S rRNA, LSU-rRNA)"/>
    <property type="evidence" value="ECO:0007669"/>
    <property type="project" value="TreeGrafter"/>
</dbReference>
<dbReference type="SUPFAM" id="SSF48371">
    <property type="entry name" value="ARM repeat"/>
    <property type="match status" value="1"/>
</dbReference>
<dbReference type="GO" id="GO:0003723">
    <property type="term" value="F:RNA binding"/>
    <property type="evidence" value="ECO:0007669"/>
    <property type="project" value="InterPro"/>
</dbReference>
<dbReference type="InterPro" id="IPR016024">
    <property type="entry name" value="ARM-type_fold"/>
</dbReference>
<dbReference type="PANTHER" id="PTHR13102">
    <property type="entry name" value="NUCLEOLAR PROTEIN 9"/>
    <property type="match status" value="1"/>
</dbReference>
<dbReference type="InterPro" id="IPR040000">
    <property type="entry name" value="NOP9"/>
</dbReference>
<dbReference type="Gene3D" id="1.25.10.10">
    <property type="entry name" value="Leucine-rich Repeat Variant"/>
    <property type="match status" value="1"/>
</dbReference>
<dbReference type="GO" id="GO:0030688">
    <property type="term" value="C:preribosome, small subunit precursor"/>
    <property type="evidence" value="ECO:0007669"/>
    <property type="project" value="TreeGrafter"/>
</dbReference>
<proteinExistence type="predicted"/>
<protein>
    <recommendedName>
        <fullName evidence="3">Nucleolar protein 9</fullName>
    </recommendedName>
</protein>